<keyword evidence="3" id="KW-1185">Reference proteome</keyword>
<dbReference type="PANTHER" id="PTHR33116">
    <property type="entry name" value="REVERSE TRANSCRIPTASE ZINC-BINDING DOMAIN-CONTAINING PROTEIN-RELATED-RELATED"/>
    <property type="match status" value="1"/>
</dbReference>
<reference evidence="2" key="1">
    <citation type="submission" date="2018-11" db="EMBL/GenBank/DDBJ databases">
        <authorList>
            <person name="Grassa J C."/>
        </authorList>
    </citation>
    <scope>NUCLEOTIDE SEQUENCE [LARGE SCALE GENOMIC DNA]</scope>
</reference>
<dbReference type="EnsemblPlants" id="evm.model.07.1069">
    <property type="protein sequence ID" value="cds.evm.model.07.1069"/>
    <property type="gene ID" value="evm.TU.07.1069"/>
</dbReference>
<protein>
    <recommendedName>
        <fullName evidence="4">Reverse transcriptase domain-containing protein</fullName>
    </recommendedName>
</protein>
<dbReference type="AlphaFoldDB" id="A0A803Q157"/>
<organism evidence="2 3">
    <name type="scientific">Cannabis sativa</name>
    <name type="common">Hemp</name>
    <name type="synonym">Marijuana</name>
    <dbReference type="NCBI Taxonomy" id="3483"/>
    <lineage>
        <taxon>Eukaryota</taxon>
        <taxon>Viridiplantae</taxon>
        <taxon>Streptophyta</taxon>
        <taxon>Embryophyta</taxon>
        <taxon>Tracheophyta</taxon>
        <taxon>Spermatophyta</taxon>
        <taxon>Magnoliopsida</taxon>
        <taxon>eudicotyledons</taxon>
        <taxon>Gunneridae</taxon>
        <taxon>Pentapetalae</taxon>
        <taxon>rosids</taxon>
        <taxon>fabids</taxon>
        <taxon>Rosales</taxon>
        <taxon>Cannabaceae</taxon>
        <taxon>Cannabis</taxon>
    </lineage>
</organism>
<evidence type="ECO:0000313" key="2">
    <source>
        <dbReference type="EnsemblPlants" id="cds.evm.model.07.1069"/>
    </source>
</evidence>
<feature type="compositionally biased region" description="Polar residues" evidence="1">
    <location>
        <begin position="198"/>
        <end position="208"/>
    </location>
</feature>
<evidence type="ECO:0008006" key="4">
    <source>
        <dbReference type="Google" id="ProtNLM"/>
    </source>
</evidence>
<feature type="region of interest" description="Disordered" evidence="1">
    <location>
        <begin position="196"/>
        <end position="222"/>
    </location>
</feature>
<name>A0A803Q157_CANSA</name>
<evidence type="ECO:0000256" key="1">
    <source>
        <dbReference type="SAM" id="MobiDB-lite"/>
    </source>
</evidence>
<evidence type="ECO:0000313" key="3">
    <source>
        <dbReference type="Proteomes" id="UP000596661"/>
    </source>
</evidence>
<dbReference type="Proteomes" id="UP000596661">
    <property type="component" value="Chromosome 7"/>
</dbReference>
<accession>A0A803Q157</accession>
<reference evidence="2" key="2">
    <citation type="submission" date="2021-03" db="UniProtKB">
        <authorList>
            <consortium name="EnsemblPlants"/>
        </authorList>
    </citation>
    <scope>IDENTIFICATION</scope>
</reference>
<proteinExistence type="predicted"/>
<dbReference type="EMBL" id="UZAU01000655">
    <property type="status" value="NOT_ANNOTATED_CDS"/>
    <property type="molecule type" value="Genomic_DNA"/>
</dbReference>
<dbReference type="PANTHER" id="PTHR33116:SF86">
    <property type="entry name" value="REVERSE TRANSCRIPTASE DOMAIN-CONTAINING PROTEIN"/>
    <property type="match status" value="1"/>
</dbReference>
<sequence length="894" mass="100056">MRCISSLSLSLVPLMEDFVHPSLFSGGVITICEGDKGRVLEGQPWYFAQCITIFAAPDSSFPLTPENLHYVPFWIQVYGTPFMCKSYDLARFIAMKIGDLIEVDKDTIKEGTSPYLRLRVLLDVNLAIRRGMNIKFIRMGCEFIKWLDFKPSTFTSYSTDSLIVVDSPVSQMDTLSSVPTFPVAISGSFASIGDSAMGANSPQGQPDSTVRGKGLAPASGIKRPSFSASTCCGWKLYTQREIARIQASASNSRESSLRVKYLQSQLDALIYMEEVYWRQRSRVNWLQAGDKNTKFFHQFASQRRKNNTIKYLKDDFDNSAKDPEVMFDIISSFFTNLFSSEGCDAEATNQILDCLGPSLNEPDIDFLAQPFTAQEVKKAVFSLSGDKAPGLDGLNAFFYQKNWDTLGASFVHAVLDYLNNGVDFSDINTTLIALIPKKHHANSLKDFWPISLCTTMYKVISKVLANRLKVVLDKIISPFQSAFVSGRIIFDNILIAKEIVHAINSRKNGLGRMLNFLRVLLSLGMRLLSPIFFFADDSLLFCSADRNSCLALQEVASVLKGWSSKCFFRAGKEVLLKAVIQAIPAYAMACFKLPTKICKGIEAAMARFWWGSTGESRKIHLKSWKFLCESKFRGGLGFRSLVHFNQAMLAKHAWCILKNPNSLLSSILKARYFLQSSIIEVVPGHNPSYTWRSILWGRDLMVSGLIWKVGNGSSIRTLDDHWLPNHRHKIFINNDSPSSSTLLSYFVTDSRTCDVRKLHSCFDNAMINDILEVPVSGCYGHDVLIWKRESSGLFTVKSAYHLAFSHQDLPSSSSFSASSLFKRCVIDSPLCPICNLEIEMTKHALLDCSRFRKAWRYSSISAANNFRVTTGFSTPFAGIVLPAVAEAKTIYQAI</sequence>
<dbReference type="Gramene" id="evm.model.07.1069">
    <property type="protein sequence ID" value="cds.evm.model.07.1069"/>
    <property type="gene ID" value="evm.TU.07.1069"/>
</dbReference>